<dbReference type="OrthoDB" id="3467214at2"/>
<dbReference type="Proteomes" id="UP000321234">
    <property type="component" value="Unassembled WGS sequence"/>
</dbReference>
<accession>A0A5C8ZIL5</accession>
<dbReference type="SUPFAM" id="SSF53822">
    <property type="entry name" value="Periplasmic binding protein-like I"/>
    <property type="match status" value="1"/>
</dbReference>
<evidence type="ECO:0000313" key="5">
    <source>
        <dbReference type="EMBL" id="TXR56951.1"/>
    </source>
</evidence>
<dbReference type="SUPFAM" id="SSF47413">
    <property type="entry name" value="lambda repressor-like DNA-binding domains"/>
    <property type="match status" value="1"/>
</dbReference>
<dbReference type="Gene3D" id="1.10.260.40">
    <property type="entry name" value="lambda repressor-like DNA-binding domains"/>
    <property type="match status" value="1"/>
</dbReference>
<dbReference type="PANTHER" id="PTHR30146:SF109">
    <property type="entry name" value="HTH-TYPE TRANSCRIPTIONAL REGULATOR GALS"/>
    <property type="match status" value="1"/>
</dbReference>
<protein>
    <submittedName>
        <fullName evidence="5">LacI family transcriptional regulator</fullName>
    </submittedName>
</protein>
<dbReference type="SMART" id="SM00354">
    <property type="entry name" value="HTH_LACI"/>
    <property type="match status" value="1"/>
</dbReference>
<proteinExistence type="predicted"/>
<keyword evidence="1" id="KW-0805">Transcription regulation</keyword>
<dbReference type="CDD" id="cd01392">
    <property type="entry name" value="HTH_LacI"/>
    <property type="match status" value="1"/>
</dbReference>
<dbReference type="AlphaFoldDB" id="A0A5C8ZIL5"/>
<dbReference type="PROSITE" id="PS50932">
    <property type="entry name" value="HTH_LACI_2"/>
    <property type="match status" value="1"/>
</dbReference>
<dbReference type="EMBL" id="VKAC01000003">
    <property type="protein sequence ID" value="TXR56951.1"/>
    <property type="molecule type" value="Genomic_DNA"/>
</dbReference>
<sequence>MADRQAEGRGEVERASARPATILDVAARAGVSKSVVSRVLTQAPGVAAATRERVLHAAGELGYVPNTMAQAMVARRTGALGAFVRDASTPFYGHLLTLMQDRAAELGYRVVTATGSGRFSVADERRALDVMTGLRVEGLVICSGLLPERDVEEVAAKVPTVVAGRPLVSDACGSVFCDEAGGGRGVAEHVHALGHRRVAVLVHSPDLSLTLSPRSRAAADHLTELGADVVRLPVHDFWRTTHEDVDAVVAAALDAGATALVLPSDRLALRALEALRVRGLEAPGDLSVTGYDGFGELASPFLGLTTWRQPLPTIARMAVDSLVGLVQGRVDGRGATALAGELVVGRTASTPA</sequence>
<dbReference type="InterPro" id="IPR046335">
    <property type="entry name" value="LacI/GalR-like_sensor"/>
</dbReference>
<dbReference type="Gene3D" id="3.40.50.2300">
    <property type="match status" value="2"/>
</dbReference>
<dbReference type="GO" id="GO:0000976">
    <property type="term" value="F:transcription cis-regulatory region binding"/>
    <property type="evidence" value="ECO:0007669"/>
    <property type="project" value="TreeGrafter"/>
</dbReference>
<keyword evidence="3" id="KW-0804">Transcription</keyword>
<gene>
    <name evidence="5" type="ORF">FMM08_05480</name>
</gene>
<evidence type="ECO:0000259" key="4">
    <source>
        <dbReference type="PROSITE" id="PS50932"/>
    </source>
</evidence>
<dbReference type="RefSeq" id="WP_147925372.1">
    <property type="nucleotide sequence ID" value="NZ_VKAC01000003.1"/>
</dbReference>
<dbReference type="InterPro" id="IPR028082">
    <property type="entry name" value="Peripla_BP_I"/>
</dbReference>
<evidence type="ECO:0000313" key="6">
    <source>
        <dbReference type="Proteomes" id="UP000321234"/>
    </source>
</evidence>
<reference evidence="5 6" key="1">
    <citation type="submission" date="2019-07" db="EMBL/GenBank/DDBJ databases">
        <title>Quadrisphaera sp. strain DD2A genome sequencing and assembly.</title>
        <authorList>
            <person name="Kim I."/>
        </authorList>
    </citation>
    <scope>NUCLEOTIDE SEQUENCE [LARGE SCALE GENOMIC DNA]</scope>
    <source>
        <strain evidence="5 6">DD2A</strain>
    </source>
</reference>
<evidence type="ECO:0000256" key="2">
    <source>
        <dbReference type="ARBA" id="ARBA00023125"/>
    </source>
</evidence>
<dbReference type="GO" id="GO:0003700">
    <property type="term" value="F:DNA-binding transcription factor activity"/>
    <property type="evidence" value="ECO:0007669"/>
    <property type="project" value="TreeGrafter"/>
</dbReference>
<dbReference type="Pfam" id="PF13377">
    <property type="entry name" value="Peripla_BP_3"/>
    <property type="match status" value="1"/>
</dbReference>
<evidence type="ECO:0000256" key="1">
    <source>
        <dbReference type="ARBA" id="ARBA00023015"/>
    </source>
</evidence>
<dbReference type="Pfam" id="PF00356">
    <property type="entry name" value="LacI"/>
    <property type="match status" value="1"/>
</dbReference>
<dbReference type="PANTHER" id="PTHR30146">
    <property type="entry name" value="LACI-RELATED TRANSCRIPTIONAL REPRESSOR"/>
    <property type="match status" value="1"/>
</dbReference>
<keyword evidence="2" id="KW-0238">DNA-binding</keyword>
<comment type="caution">
    <text evidence="5">The sequence shown here is derived from an EMBL/GenBank/DDBJ whole genome shotgun (WGS) entry which is preliminary data.</text>
</comment>
<dbReference type="InterPro" id="IPR010982">
    <property type="entry name" value="Lambda_DNA-bd_dom_sf"/>
</dbReference>
<feature type="domain" description="HTH lacI-type" evidence="4">
    <location>
        <begin position="20"/>
        <end position="74"/>
    </location>
</feature>
<keyword evidence="6" id="KW-1185">Reference proteome</keyword>
<evidence type="ECO:0000256" key="3">
    <source>
        <dbReference type="ARBA" id="ARBA00023163"/>
    </source>
</evidence>
<name>A0A5C8ZIL5_9ACTN</name>
<organism evidence="5 6">
    <name type="scientific">Quadrisphaera setariae</name>
    <dbReference type="NCBI Taxonomy" id="2593304"/>
    <lineage>
        <taxon>Bacteria</taxon>
        <taxon>Bacillati</taxon>
        <taxon>Actinomycetota</taxon>
        <taxon>Actinomycetes</taxon>
        <taxon>Kineosporiales</taxon>
        <taxon>Kineosporiaceae</taxon>
        <taxon>Quadrisphaera</taxon>
    </lineage>
</organism>
<dbReference type="InterPro" id="IPR000843">
    <property type="entry name" value="HTH_LacI"/>
</dbReference>